<dbReference type="GO" id="GO:0009847">
    <property type="term" value="P:spore germination"/>
    <property type="evidence" value="ECO:0007669"/>
    <property type="project" value="InterPro"/>
</dbReference>
<dbReference type="Gene3D" id="6.20.190.10">
    <property type="entry name" value="Nutrient germinant receptor protein C, domain 1"/>
    <property type="match status" value="1"/>
</dbReference>
<dbReference type="GO" id="GO:0016020">
    <property type="term" value="C:membrane"/>
    <property type="evidence" value="ECO:0007669"/>
    <property type="project" value="UniProtKB-SubCell"/>
</dbReference>
<dbReference type="EMBL" id="AFNU02000002">
    <property type="protein sequence ID" value="ERJ13292.1"/>
    <property type="molecule type" value="Genomic_DNA"/>
</dbReference>
<dbReference type="Pfam" id="PF25198">
    <property type="entry name" value="Spore_GerAC_N"/>
    <property type="match status" value="1"/>
</dbReference>
<feature type="domain" description="Spore germination GerAC-like C-terminal" evidence="8">
    <location>
        <begin position="206"/>
        <end position="371"/>
    </location>
</feature>
<dbReference type="Pfam" id="PF05504">
    <property type="entry name" value="Spore_GerAC"/>
    <property type="match status" value="1"/>
</dbReference>
<reference evidence="10 11" key="1">
    <citation type="journal article" date="2011" name="J. Bacteriol.">
        <title>Genome sequence of Haloplasma contractile, an unusual contractile bacterium from a deep-sea anoxic brine lake.</title>
        <authorList>
            <person name="Antunes A."/>
            <person name="Alam I."/>
            <person name="El Dorry H."/>
            <person name="Siam R."/>
            <person name="Robertson A."/>
            <person name="Bajic V.B."/>
            <person name="Stingl U."/>
        </authorList>
    </citation>
    <scope>NUCLEOTIDE SEQUENCE [LARGE SCALE GENOMIC DNA]</scope>
    <source>
        <strain evidence="10 11">SSD-17B</strain>
    </source>
</reference>
<evidence type="ECO:0000256" key="2">
    <source>
        <dbReference type="ARBA" id="ARBA00007886"/>
    </source>
</evidence>
<comment type="similarity">
    <text evidence="2">Belongs to the GerABKC lipoprotein family.</text>
</comment>
<dbReference type="PANTHER" id="PTHR35789:SF1">
    <property type="entry name" value="SPORE GERMINATION PROTEIN B3"/>
    <property type="match status" value="1"/>
</dbReference>
<gene>
    <name evidence="10" type="ORF">HLPCO_000921</name>
</gene>
<keyword evidence="5" id="KW-0472">Membrane</keyword>
<evidence type="ECO:0000256" key="5">
    <source>
        <dbReference type="ARBA" id="ARBA00023136"/>
    </source>
</evidence>
<evidence type="ECO:0000256" key="7">
    <source>
        <dbReference type="ARBA" id="ARBA00023288"/>
    </source>
</evidence>
<dbReference type="AlphaFoldDB" id="F7PZM3"/>
<organism evidence="10 11">
    <name type="scientific">Haloplasma contractile SSD-17B</name>
    <dbReference type="NCBI Taxonomy" id="1033810"/>
    <lineage>
        <taxon>Bacteria</taxon>
        <taxon>Bacillati</taxon>
        <taxon>Mycoplasmatota</taxon>
        <taxon>Mollicutes</taxon>
        <taxon>Haloplasmatales</taxon>
        <taxon>Haloplasmataceae</taxon>
        <taxon>Haloplasma</taxon>
    </lineage>
</organism>
<accession>F7PZM3</accession>
<dbReference type="PANTHER" id="PTHR35789">
    <property type="entry name" value="SPORE GERMINATION PROTEIN B3"/>
    <property type="match status" value="1"/>
</dbReference>
<proteinExistence type="inferred from homology"/>
<evidence type="ECO:0000259" key="9">
    <source>
        <dbReference type="Pfam" id="PF25198"/>
    </source>
</evidence>
<comment type="subcellular location">
    <subcellularLocation>
        <location evidence="1">Membrane</location>
        <topology evidence="1">Lipid-anchor</topology>
    </subcellularLocation>
</comment>
<comment type="caution">
    <text evidence="10">The sequence shown here is derived from an EMBL/GenBank/DDBJ whole genome shotgun (WGS) entry which is preliminary data.</text>
</comment>
<dbReference type="NCBIfam" id="TIGR02887">
    <property type="entry name" value="spore_ger_x_C"/>
    <property type="match status" value="1"/>
</dbReference>
<evidence type="ECO:0000313" key="11">
    <source>
        <dbReference type="Proteomes" id="UP000005707"/>
    </source>
</evidence>
<dbReference type="Gene3D" id="3.30.300.210">
    <property type="entry name" value="Nutrient germinant receptor protein C, domain 3"/>
    <property type="match status" value="1"/>
</dbReference>
<dbReference type="InParanoid" id="F7PZM3"/>
<protein>
    <submittedName>
        <fullName evidence="10">Spore germination protein</fullName>
    </submittedName>
</protein>
<dbReference type="STRING" id="1033810.HLPCO_000921"/>
<dbReference type="FunCoup" id="F7PZM3">
    <property type="interactions" value="77"/>
</dbReference>
<evidence type="ECO:0000313" key="10">
    <source>
        <dbReference type="EMBL" id="ERJ13292.1"/>
    </source>
</evidence>
<sequence length="383" mass="44147">MIKKILTLFIMCLCLFFLYGCWNYRDTNELSIVSGVAIDKNSETDEYELTSEIIKVSQGKDIKLESQLVEASGKTLFEAVRNMILLTGKKLYWSHAKVIIISEDVAKEGILPVMDFFMRDHELRITISVIISKEETAKKILQQEGVLYDILSFSIDSMLREDKNQLKVFKTPLYQFINDYLNEGVDGVLPTMKLVQNDGKETIKLSGLAAFKQDKLISFLDNEETIPYRFLTNDIKQGLYIVKIENGETIYYESLDIYKSNTKLKPIYQNNKIIIKINTTTNVSIAEYNANENFLTKEGREKLKSIAEKQLEKQLTDHIKSIQTNFGIDILGFGKLVKSESPDYWRKHGKEWNTIFKELEVEINSEIIISDSAMMKDKLESNK</sequence>
<reference evidence="10 11" key="2">
    <citation type="journal article" date="2013" name="PLoS ONE">
        <title>INDIGO - INtegrated Data Warehouse of MIcrobial GenOmes with Examples from the Red Sea Extremophiles.</title>
        <authorList>
            <person name="Alam I."/>
            <person name="Antunes A."/>
            <person name="Kamau A.A."/>
            <person name="Ba Alawi W."/>
            <person name="Kalkatawi M."/>
            <person name="Stingl U."/>
            <person name="Bajic V.B."/>
        </authorList>
    </citation>
    <scope>NUCLEOTIDE SEQUENCE [LARGE SCALE GENOMIC DNA]</scope>
    <source>
        <strain evidence="10 11">SSD-17B</strain>
    </source>
</reference>
<dbReference type="InterPro" id="IPR057336">
    <property type="entry name" value="GerAC_N"/>
</dbReference>
<keyword evidence="4" id="KW-0732">Signal</keyword>
<evidence type="ECO:0000256" key="3">
    <source>
        <dbReference type="ARBA" id="ARBA00022544"/>
    </source>
</evidence>
<evidence type="ECO:0000259" key="8">
    <source>
        <dbReference type="Pfam" id="PF05504"/>
    </source>
</evidence>
<dbReference type="InterPro" id="IPR046953">
    <property type="entry name" value="Spore_GerAC-like_C"/>
</dbReference>
<keyword evidence="3" id="KW-0309">Germination</keyword>
<keyword evidence="7" id="KW-0449">Lipoprotein</keyword>
<dbReference type="InterPro" id="IPR038501">
    <property type="entry name" value="Spore_GerAC_C_sf"/>
</dbReference>
<dbReference type="InterPro" id="IPR008844">
    <property type="entry name" value="Spore_GerAC-like"/>
</dbReference>
<evidence type="ECO:0000256" key="1">
    <source>
        <dbReference type="ARBA" id="ARBA00004635"/>
    </source>
</evidence>
<feature type="domain" description="Spore germination protein N-terminal" evidence="9">
    <location>
        <begin position="23"/>
        <end position="193"/>
    </location>
</feature>
<keyword evidence="11" id="KW-1185">Reference proteome</keyword>
<dbReference type="eggNOG" id="ENOG502ZAIE">
    <property type="taxonomic scope" value="Bacteria"/>
</dbReference>
<dbReference type="PROSITE" id="PS51257">
    <property type="entry name" value="PROKAR_LIPOPROTEIN"/>
    <property type="match status" value="1"/>
</dbReference>
<evidence type="ECO:0000256" key="6">
    <source>
        <dbReference type="ARBA" id="ARBA00023139"/>
    </source>
</evidence>
<evidence type="ECO:0000256" key="4">
    <source>
        <dbReference type="ARBA" id="ARBA00022729"/>
    </source>
</evidence>
<name>F7PZM3_9MOLU</name>
<keyword evidence="6" id="KW-0564">Palmitate</keyword>
<dbReference type="Proteomes" id="UP000005707">
    <property type="component" value="Unassembled WGS sequence"/>
</dbReference>